<comment type="similarity">
    <text evidence="5">Belongs to the SAT4 family.</text>
</comment>
<feature type="domain" description="Rhodopsin" evidence="7">
    <location>
        <begin position="50"/>
        <end position="281"/>
    </location>
</feature>
<dbReference type="InterPro" id="IPR049326">
    <property type="entry name" value="Rhodopsin_dom_fungi"/>
</dbReference>
<comment type="subcellular location">
    <subcellularLocation>
        <location evidence="1">Membrane</location>
        <topology evidence="1">Multi-pass membrane protein</topology>
    </subcellularLocation>
</comment>
<dbReference type="EMBL" id="ML976617">
    <property type="protein sequence ID" value="KAF1842840.1"/>
    <property type="molecule type" value="Genomic_DNA"/>
</dbReference>
<feature type="transmembrane region" description="Helical" evidence="6">
    <location>
        <begin position="20"/>
        <end position="38"/>
    </location>
</feature>
<dbReference type="GO" id="GO:0016020">
    <property type="term" value="C:membrane"/>
    <property type="evidence" value="ECO:0007669"/>
    <property type="project" value="UniProtKB-SubCell"/>
</dbReference>
<keyword evidence="9" id="KW-1185">Reference proteome</keyword>
<dbReference type="Pfam" id="PF20684">
    <property type="entry name" value="Fung_rhodopsin"/>
    <property type="match status" value="1"/>
</dbReference>
<keyword evidence="2 6" id="KW-0812">Transmembrane</keyword>
<dbReference type="InterPro" id="IPR052337">
    <property type="entry name" value="SAT4-like"/>
</dbReference>
<feature type="transmembrane region" description="Helical" evidence="6">
    <location>
        <begin position="182"/>
        <end position="204"/>
    </location>
</feature>
<feature type="transmembrane region" description="Helical" evidence="6">
    <location>
        <begin position="216"/>
        <end position="236"/>
    </location>
</feature>
<evidence type="ECO:0000313" key="8">
    <source>
        <dbReference type="EMBL" id="KAF1842840.1"/>
    </source>
</evidence>
<name>A0A9P4L5M5_9PLEO</name>
<dbReference type="Proteomes" id="UP000800039">
    <property type="component" value="Unassembled WGS sequence"/>
</dbReference>
<comment type="caution">
    <text evidence="8">The sequence shown here is derived from an EMBL/GenBank/DDBJ whole genome shotgun (WGS) entry which is preliminary data.</text>
</comment>
<protein>
    <recommendedName>
        <fullName evidence="7">Rhodopsin domain-containing protein</fullName>
    </recommendedName>
</protein>
<proteinExistence type="inferred from homology"/>
<sequence length="355" mass="39054">MNATGLSREYIAEDNSAPLLGTSIAFLVLETVFIALLYTSRYLAKGERANLSMEILMTLTYIVCVLKITIALLLVEIGGAGHHLITLQPPTITNALKLSTALQIVCPLTTSLSKLGVLCMFQRIFGQTSKWYRITIRTTFSLVVSIMIAQILIPFINCRPFSKTWNPNPMSPGSCAIPGLSLWRFLGIPNVFTTLIIVGIPVPALAKLNVSRPVKVGLGVVFSVCILGIVAAIMRFQSFLQVTNFNDITYENVKPLCWTIAESGIYLVAGVMPTLKPLLKKMFAGTIFEKVLTGSTRTKQSGSWGNKRFSRMWVRREQSVLAVTKAHRSLSDASEEGVVLVKTEIPKISAAVERW</sequence>
<feature type="transmembrane region" description="Helical" evidence="6">
    <location>
        <begin position="101"/>
        <end position="121"/>
    </location>
</feature>
<dbReference type="PANTHER" id="PTHR33048:SF47">
    <property type="entry name" value="INTEGRAL MEMBRANE PROTEIN-RELATED"/>
    <property type="match status" value="1"/>
</dbReference>
<evidence type="ECO:0000256" key="5">
    <source>
        <dbReference type="ARBA" id="ARBA00038359"/>
    </source>
</evidence>
<dbReference type="GeneID" id="63849225"/>
<dbReference type="PANTHER" id="PTHR33048">
    <property type="entry name" value="PTH11-LIKE INTEGRAL MEMBRANE PROTEIN (AFU_ORTHOLOGUE AFUA_5G11245)"/>
    <property type="match status" value="1"/>
</dbReference>
<gene>
    <name evidence="8" type="ORF">K460DRAFT_356651</name>
</gene>
<evidence type="ECO:0000256" key="1">
    <source>
        <dbReference type="ARBA" id="ARBA00004141"/>
    </source>
</evidence>
<accession>A0A9P4L5M5</accession>
<evidence type="ECO:0000313" key="9">
    <source>
        <dbReference type="Proteomes" id="UP000800039"/>
    </source>
</evidence>
<feature type="transmembrane region" description="Helical" evidence="6">
    <location>
        <begin position="59"/>
        <end position="81"/>
    </location>
</feature>
<keyword evidence="4 6" id="KW-0472">Membrane</keyword>
<dbReference type="AlphaFoldDB" id="A0A9P4L5M5"/>
<dbReference type="RefSeq" id="XP_040785403.1">
    <property type="nucleotide sequence ID" value="XM_040931973.1"/>
</dbReference>
<organism evidence="8 9">
    <name type="scientific">Cucurbitaria berberidis CBS 394.84</name>
    <dbReference type="NCBI Taxonomy" id="1168544"/>
    <lineage>
        <taxon>Eukaryota</taxon>
        <taxon>Fungi</taxon>
        <taxon>Dikarya</taxon>
        <taxon>Ascomycota</taxon>
        <taxon>Pezizomycotina</taxon>
        <taxon>Dothideomycetes</taxon>
        <taxon>Pleosporomycetidae</taxon>
        <taxon>Pleosporales</taxon>
        <taxon>Pleosporineae</taxon>
        <taxon>Cucurbitariaceae</taxon>
        <taxon>Cucurbitaria</taxon>
    </lineage>
</organism>
<dbReference type="OrthoDB" id="3648173at2759"/>
<evidence type="ECO:0000256" key="4">
    <source>
        <dbReference type="ARBA" id="ARBA00023136"/>
    </source>
</evidence>
<reference evidence="8" key="1">
    <citation type="submission" date="2020-01" db="EMBL/GenBank/DDBJ databases">
        <authorList>
            <consortium name="DOE Joint Genome Institute"/>
            <person name="Haridas S."/>
            <person name="Albert R."/>
            <person name="Binder M."/>
            <person name="Bloem J."/>
            <person name="Labutti K."/>
            <person name="Salamov A."/>
            <person name="Andreopoulos B."/>
            <person name="Baker S.E."/>
            <person name="Barry K."/>
            <person name="Bills G."/>
            <person name="Bluhm B.H."/>
            <person name="Cannon C."/>
            <person name="Castanera R."/>
            <person name="Culley D.E."/>
            <person name="Daum C."/>
            <person name="Ezra D."/>
            <person name="Gonzalez J.B."/>
            <person name="Henrissat B."/>
            <person name="Kuo A."/>
            <person name="Liang C."/>
            <person name="Lipzen A."/>
            <person name="Lutzoni F."/>
            <person name="Magnuson J."/>
            <person name="Mondo S."/>
            <person name="Nolan M."/>
            <person name="Ohm R."/>
            <person name="Pangilinan J."/>
            <person name="Park H.-J."/>
            <person name="Ramirez L."/>
            <person name="Alfaro M."/>
            <person name="Sun H."/>
            <person name="Tritt A."/>
            <person name="Yoshinaga Y."/>
            <person name="Zwiers L.-H."/>
            <person name="Turgeon B.G."/>
            <person name="Goodwin S.B."/>
            <person name="Spatafora J.W."/>
            <person name="Crous P.W."/>
            <person name="Grigoriev I.V."/>
        </authorList>
    </citation>
    <scope>NUCLEOTIDE SEQUENCE</scope>
    <source>
        <strain evidence="8">CBS 394.84</strain>
    </source>
</reference>
<feature type="transmembrane region" description="Helical" evidence="6">
    <location>
        <begin position="142"/>
        <end position="162"/>
    </location>
</feature>
<evidence type="ECO:0000259" key="7">
    <source>
        <dbReference type="Pfam" id="PF20684"/>
    </source>
</evidence>
<keyword evidence="3 6" id="KW-1133">Transmembrane helix</keyword>
<evidence type="ECO:0000256" key="6">
    <source>
        <dbReference type="SAM" id="Phobius"/>
    </source>
</evidence>
<evidence type="ECO:0000256" key="2">
    <source>
        <dbReference type="ARBA" id="ARBA00022692"/>
    </source>
</evidence>
<evidence type="ECO:0000256" key="3">
    <source>
        <dbReference type="ARBA" id="ARBA00022989"/>
    </source>
</evidence>